<keyword evidence="2" id="KW-1185">Reference proteome</keyword>
<gene>
    <name evidence="1" type="ORF">OM076_13590</name>
</gene>
<organism evidence="1 2">
    <name type="scientific">Solirubrobacter ginsenosidimutans</name>
    <dbReference type="NCBI Taxonomy" id="490573"/>
    <lineage>
        <taxon>Bacteria</taxon>
        <taxon>Bacillati</taxon>
        <taxon>Actinomycetota</taxon>
        <taxon>Thermoleophilia</taxon>
        <taxon>Solirubrobacterales</taxon>
        <taxon>Solirubrobacteraceae</taxon>
        <taxon>Solirubrobacter</taxon>
    </lineage>
</organism>
<dbReference type="AlphaFoldDB" id="A0A9X3MRU4"/>
<proteinExistence type="predicted"/>
<evidence type="ECO:0000313" key="1">
    <source>
        <dbReference type="EMBL" id="MDA0161305.1"/>
    </source>
</evidence>
<protein>
    <submittedName>
        <fullName evidence="1">Uncharacterized protein</fullName>
    </submittedName>
</protein>
<name>A0A9X3MRU4_9ACTN</name>
<evidence type="ECO:0000313" key="2">
    <source>
        <dbReference type="Proteomes" id="UP001149140"/>
    </source>
</evidence>
<dbReference type="EMBL" id="JAPDOD010000011">
    <property type="protein sequence ID" value="MDA0161305.1"/>
    <property type="molecule type" value="Genomic_DNA"/>
</dbReference>
<dbReference type="RefSeq" id="WP_270040507.1">
    <property type="nucleotide sequence ID" value="NZ_JAPDOD010000011.1"/>
</dbReference>
<reference evidence="1" key="1">
    <citation type="submission" date="2022-10" db="EMBL/GenBank/DDBJ databases">
        <title>The WGS of Solirubrobacter ginsenosidimutans DSM 21036.</title>
        <authorList>
            <person name="Jiang Z."/>
        </authorList>
    </citation>
    <scope>NUCLEOTIDE SEQUENCE</scope>
    <source>
        <strain evidence="1">DSM 21036</strain>
    </source>
</reference>
<dbReference type="Proteomes" id="UP001149140">
    <property type="component" value="Unassembled WGS sequence"/>
</dbReference>
<comment type="caution">
    <text evidence="1">The sequence shown here is derived from an EMBL/GenBank/DDBJ whole genome shotgun (WGS) entry which is preliminary data.</text>
</comment>
<sequence>MLVNNLRRSRRRSLRLPGTFDLQSVLKGAPPAAQPAPAKRRKDLAALVQRFGKLTAAVDELTAVSGEQFVRSTLTASPRKLPAKELRPIEIFTKALAKGNTPQSTVLLARARRADHDDATTDGAGAVVTQGTPVVAADALPNARVRTTFAGMPSFVLPVPDEQGFRLTKAAEQTLSATTLTVLQTRALAAAERPLPELVDTLRAEASTLAQTLSDATETDVVRSLTFGSRHTRLPRSRFSAPDRDVRLLSQRHEWVARNPPWARRGARFLFSAVAR</sequence>
<accession>A0A9X3MRU4</accession>